<evidence type="ECO:0000313" key="1">
    <source>
        <dbReference type="EMBL" id="MEE9686082.1"/>
    </source>
</evidence>
<dbReference type="Pfam" id="PF05947">
    <property type="entry name" value="T6SS_TssF"/>
    <property type="match status" value="1"/>
</dbReference>
<accession>A0ABU7UGP5</accession>
<organism evidence="1 2">
    <name type="scientific">Lelliottia amnigena</name>
    <name type="common">Enterobacter amnigenus</name>
    <dbReference type="NCBI Taxonomy" id="61646"/>
    <lineage>
        <taxon>Bacteria</taxon>
        <taxon>Pseudomonadati</taxon>
        <taxon>Pseudomonadota</taxon>
        <taxon>Gammaproteobacteria</taxon>
        <taxon>Enterobacterales</taxon>
        <taxon>Enterobacteriaceae</taxon>
        <taxon>Lelliottia</taxon>
    </lineage>
</organism>
<dbReference type="PIRSF" id="PIRSF028304">
    <property type="entry name" value="UCP028304"/>
    <property type="match status" value="1"/>
</dbReference>
<dbReference type="PANTHER" id="PTHR35370:SF1">
    <property type="entry name" value="TYPE VI SECRETION SYSTEM COMPONENT TSSF1"/>
    <property type="match status" value="1"/>
</dbReference>
<protein>
    <submittedName>
        <fullName evidence="1">Type VI secretion system baseplate subunit TssF</fullName>
    </submittedName>
</protein>
<comment type="caution">
    <text evidence="1">The sequence shown here is derived from an EMBL/GenBank/DDBJ whole genome shotgun (WGS) entry which is preliminary data.</text>
</comment>
<dbReference type="InterPro" id="IPR010272">
    <property type="entry name" value="T6SS_TssF"/>
</dbReference>
<proteinExistence type="predicted"/>
<dbReference type="EMBL" id="JAZKLI010000002">
    <property type="protein sequence ID" value="MEE9686082.1"/>
    <property type="molecule type" value="Genomic_DNA"/>
</dbReference>
<keyword evidence="2" id="KW-1185">Reference proteome</keyword>
<gene>
    <name evidence="1" type="primary">tssF</name>
    <name evidence="1" type="ORF">V4839_21825</name>
</gene>
<dbReference type="Proteomes" id="UP001335910">
    <property type="component" value="Unassembled WGS sequence"/>
</dbReference>
<reference evidence="1 2" key="1">
    <citation type="submission" date="2023-10" db="EMBL/GenBank/DDBJ databases">
        <title>Wastewater isolates of ESBL- and carbapenemase-producing Gram-negative bacteria from New Zealand.</title>
        <authorList>
            <person name="Straub C."/>
            <person name="Weaver L."/>
            <person name="Cornelius A."/>
            <person name="Mcgill E."/>
            <person name="Dyet K."/>
            <person name="White L."/>
            <person name="Pattis I."/>
        </authorList>
    </citation>
    <scope>NUCLEOTIDE SEQUENCE [LARGE SCALE GENOMIC DNA]</scope>
    <source>
        <strain evidence="1 2">ESBL35</strain>
    </source>
</reference>
<name>A0ABU7UGP5_LELAM</name>
<sequence>MDERLLRLYERELQFLREGTAEFAQTYPKVAGHLGLDSQHRDDPSVERLLEGLGFLTARIQLQMESEFPQFTENLLERVQPQSLMPLPSMSVMQLVPDARQGSLVNGFCLPAGTALNANAEFEGRNVRCEWRSTQPVTLWPLQLESAVYIASVSQLPGLPVRFMGQANSALRLCLRTTSTGLHFRQLALEELCLYLAGQGSQALAVHEALLSCVVGILARPVADSPAWCEIIEPEHITQANLEPVADAQMSDLGVDGHASFALLRRFLAFPEGQRFINLSGLGPALRHCAEDRLELVILLGPLSIPLPQGIDRSLFGLFCVPAHNLFRKRTDRINLVQHKPDIAVLVDQSNPLNYEVHKVLEVYGYLRGSREYQRFVPLYSPQAQNVDEEAGAGFFQVHRTPRRVLPSVGFNGKCPYVGNDVSISLVDQRHPPYHPALHQLVAEVLCSNGDLSRHIRFGQGKTDFVLNVSAPVLAVRCIAGPSRPQSSLTSGEGPWRAIQHLSRNYLPLADDDGQAGAKALRELLSLYVAADDTVLQRLIKGIISLRATVLTRRLPGTGPVAFGRGLQLHLTLDDAACEGIGAFMFGTVLDVFFARYAALNSFTQTVLYTQSRGLIMRWPLRGSLCMTL</sequence>
<dbReference type="RefSeq" id="WP_320741516.1">
    <property type="nucleotide sequence ID" value="NZ_JAZKLB010000002.1"/>
</dbReference>
<dbReference type="NCBIfam" id="TIGR03359">
    <property type="entry name" value="VI_chp_6"/>
    <property type="match status" value="1"/>
</dbReference>
<evidence type="ECO:0000313" key="2">
    <source>
        <dbReference type="Proteomes" id="UP001335910"/>
    </source>
</evidence>
<dbReference type="PANTHER" id="PTHR35370">
    <property type="entry name" value="CYTOPLASMIC PROTEIN-RELATED-RELATED"/>
    <property type="match status" value="1"/>
</dbReference>